<dbReference type="PROSITE" id="PS00108">
    <property type="entry name" value="PROTEIN_KINASE_ST"/>
    <property type="match status" value="1"/>
</dbReference>
<keyword evidence="5" id="KW-0175">Coiled coil</keyword>
<dbReference type="SMART" id="SM00248">
    <property type="entry name" value="ANK"/>
    <property type="match status" value="6"/>
</dbReference>
<dbReference type="PROSITE" id="PS50157">
    <property type="entry name" value="ZINC_FINGER_C2H2_2"/>
    <property type="match status" value="1"/>
</dbReference>
<feature type="repeat" description="ANK" evidence="3">
    <location>
        <begin position="873"/>
        <end position="905"/>
    </location>
</feature>
<comment type="caution">
    <text evidence="8">The sequence shown here is derived from an EMBL/GenBank/DDBJ whole genome shotgun (WGS) entry which is preliminary data.</text>
</comment>
<evidence type="ECO:0000256" key="5">
    <source>
        <dbReference type="SAM" id="Coils"/>
    </source>
</evidence>
<dbReference type="PROSITE" id="PS50297">
    <property type="entry name" value="ANK_REP_REGION"/>
    <property type="match status" value="6"/>
</dbReference>
<organism evidence="8 9">
    <name type="scientific">Durusdinium trenchii</name>
    <dbReference type="NCBI Taxonomy" id="1381693"/>
    <lineage>
        <taxon>Eukaryota</taxon>
        <taxon>Sar</taxon>
        <taxon>Alveolata</taxon>
        <taxon>Dinophyceae</taxon>
        <taxon>Suessiales</taxon>
        <taxon>Symbiodiniaceae</taxon>
        <taxon>Durusdinium</taxon>
    </lineage>
</organism>
<feature type="domain" description="Protein kinase" evidence="6">
    <location>
        <begin position="279"/>
        <end position="537"/>
    </location>
</feature>
<dbReference type="PANTHER" id="PTHR24161:SF85">
    <property type="entry name" value="PALMITOYLTRANSFERASE HIP14"/>
    <property type="match status" value="1"/>
</dbReference>
<feature type="repeat" description="ANK" evidence="3">
    <location>
        <begin position="840"/>
        <end position="872"/>
    </location>
</feature>
<dbReference type="SUPFAM" id="SSF56112">
    <property type="entry name" value="Protein kinase-like (PK-like)"/>
    <property type="match status" value="1"/>
</dbReference>
<dbReference type="Gene3D" id="1.10.510.10">
    <property type="entry name" value="Transferase(Phosphotransferase) domain 1"/>
    <property type="match status" value="1"/>
</dbReference>
<keyword evidence="4" id="KW-0863">Zinc-finger</keyword>
<reference evidence="8 9" key="1">
    <citation type="submission" date="2024-02" db="EMBL/GenBank/DDBJ databases">
        <authorList>
            <person name="Chen Y."/>
            <person name="Shah S."/>
            <person name="Dougan E. K."/>
            <person name="Thang M."/>
            <person name="Chan C."/>
        </authorList>
    </citation>
    <scope>NUCLEOTIDE SEQUENCE [LARGE SCALE GENOMIC DNA]</scope>
</reference>
<dbReference type="Pfam" id="PF07714">
    <property type="entry name" value="PK_Tyr_Ser-Thr"/>
    <property type="match status" value="1"/>
</dbReference>
<feature type="repeat" description="ANK" evidence="3">
    <location>
        <begin position="738"/>
        <end position="770"/>
    </location>
</feature>
<keyword evidence="8" id="KW-0808">Transferase</keyword>
<evidence type="ECO:0000256" key="2">
    <source>
        <dbReference type="ARBA" id="ARBA00023043"/>
    </source>
</evidence>
<dbReference type="InterPro" id="IPR011009">
    <property type="entry name" value="Kinase-like_dom_sf"/>
</dbReference>
<keyword evidence="2 3" id="KW-0040">ANK repeat</keyword>
<dbReference type="Pfam" id="PF12796">
    <property type="entry name" value="Ank_2"/>
    <property type="match status" value="3"/>
</dbReference>
<evidence type="ECO:0000259" key="6">
    <source>
        <dbReference type="PROSITE" id="PS50011"/>
    </source>
</evidence>
<dbReference type="GO" id="GO:0016301">
    <property type="term" value="F:kinase activity"/>
    <property type="evidence" value="ECO:0007669"/>
    <property type="project" value="UniProtKB-KW"/>
</dbReference>
<keyword evidence="1" id="KW-0677">Repeat</keyword>
<keyword evidence="4" id="KW-0862">Zinc</keyword>
<feature type="repeat" description="ANK" evidence="3">
    <location>
        <begin position="940"/>
        <end position="972"/>
    </location>
</feature>
<feature type="repeat" description="ANK" evidence="3">
    <location>
        <begin position="807"/>
        <end position="839"/>
    </location>
</feature>
<evidence type="ECO:0000256" key="4">
    <source>
        <dbReference type="PROSITE-ProRule" id="PRU00042"/>
    </source>
</evidence>
<protein>
    <submittedName>
        <fullName evidence="8">Receptor-interacting serine/threonine-protein kinase 4 (Ankyrin repeat domain-containing protein 3) (PKC-associated protein kinase) (PKC-regulated protein kinase)</fullName>
    </submittedName>
</protein>
<keyword evidence="9" id="KW-1185">Reference proteome</keyword>
<dbReference type="InterPro" id="IPR013087">
    <property type="entry name" value="Znf_C2H2_type"/>
</dbReference>
<dbReference type="SMART" id="SM00220">
    <property type="entry name" value="S_TKc"/>
    <property type="match status" value="1"/>
</dbReference>
<evidence type="ECO:0000256" key="3">
    <source>
        <dbReference type="PROSITE-ProRule" id="PRU00023"/>
    </source>
</evidence>
<feature type="coiled-coil region" evidence="5">
    <location>
        <begin position="572"/>
        <end position="606"/>
    </location>
</feature>
<dbReference type="InterPro" id="IPR002110">
    <property type="entry name" value="Ankyrin_rpt"/>
</dbReference>
<keyword evidence="4" id="KW-0479">Metal-binding</keyword>
<evidence type="ECO:0000256" key="1">
    <source>
        <dbReference type="ARBA" id="ARBA00022737"/>
    </source>
</evidence>
<evidence type="ECO:0000313" key="8">
    <source>
        <dbReference type="EMBL" id="CAK9003550.1"/>
    </source>
</evidence>
<dbReference type="PRINTS" id="PR01415">
    <property type="entry name" value="ANKYRIN"/>
</dbReference>
<evidence type="ECO:0000259" key="7">
    <source>
        <dbReference type="PROSITE" id="PS50157"/>
    </source>
</evidence>
<dbReference type="Gene3D" id="1.25.40.20">
    <property type="entry name" value="Ankyrin repeat-containing domain"/>
    <property type="match status" value="3"/>
</dbReference>
<dbReference type="PROSITE" id="PS50088">
    <property type="entry name" value="ANK_REPEAT"/>
    <property type="match status" value="6"/>
</dbReference>
<dbReference type="SUPFAM" id="SSF48403">
    <property type="entry name" value="Ankyrin repeat"/>
    <property type="match status" value="1"/>
</dbReference>
<sequence>MQQIRAWRKAPEATAVSVATHAFDETRGASLTSQRLTELFASKKALQPSEKLEDGFQDLGRSASTDSSPCCSAPLLVDRSEDGILVEFLEKVNKKLARTSDAVTRVMVTAFQVSETLGRSGSHASTVWTRCERLLREKSDAERGVLLGSLMHEIQEGKARKNSIGAGTSRVRSVLFKAVCDWLAVAPCSLQRQENMVTWNTVQVDGDHYVVDVIFEPGALYEEGSGKAGEYLRRLESEGEDVPRGAVRPGAAAIPSLQPNLGGLMLRPSWHVEPWEIDFDRRDRAGRGGFGEVFQGTWAGQPVAVKEVRDASPTDADVCDFVLEISLLSRLSHPNIVRFWRGCVDLRGGHRTLLLVTEWMDRGVLSQLLHESQEPSLSVASAQVLATGIARGVAYLHYVKILHLDLKSPNVLLNSTWQPKLCDFGLAKIREQTALQTTLRGVSPIWAPPEMFDDKGGVTEKADVYSFGIILFELGARKLPYSDVGQMQLPRVKAKGQLPRFPAEMDPDQTELIRLCLAPRPSNRPAISALILKIKDLCKSKGIDLEAEQVAMEQQGLHFTGVAGSTPHVEQLRRAEAEKRRAEQELARLRRLLAEEETHVRTMEAAAGGAAPVEQKERAFEEFCEQRTQAVGEQKFRCLVCRKLFRAPEFVHKHLRERHWDDFQSGRPVELVETGKLEEDFFDADVAEESSTQLYTQKFEQGGSFSQAVQDAAEKGDLACLQQVSQQNVALLKQSDVDGSTPLHLCAKQGHAQCVQLLLQNGVDATAADDGGHLPLHLAAQEGHHEAVAQLLLAPDVALDALSSGAKQRTALHLAAANGHAEVCGALLLQRADVNLQDADGESPLHKAARFGDLELCELIFSFGASVTSADQDGWHPLHEAARWGDGALVESFLRRGADLHARSNDGESALHVVPGGYADLEVVQVLLTWKSDVNGRDYDGETPLHLAVKLGDVELAGLLLQHNADANATNTQGATPLDFAKKDELRWLLRSHKGRKGTGAL</sequence>
<dbReference type="PROSITE" id="PS00028">
    <property type="entry name" value="ZINC_FINGER_C2H2_1"/>
    <property type="match status" value="1"/>
</dbReference>
<dbReference type="Proteomes" id="UP001642464">
    <property type="component" value="Unassembled WGS sequence"/>
</dbReference>
<dbReference type="PANTHER" id="PTHR24161">
    <property type="entry name" value="ANK_REP_REGION DOMAIN-CONTAINING PROTEIN-RELATED"/>
    <property type="match status" value="1"/>
</dbReference>
<gene>
    <name evidence="8" type="ORF">SCF082_LOCUS7783</name>
</gene>
<accession>A0ABP0IQ96</accession>
<dbReference type="InterPro" id="IPR007042">
    <property type="entry name" value="SERRATE/Ars2_C"/>
</dbReference>
<dbReference type="PROSITE" id="PS50011">
    <property type="entry name" value="PROTEIN_KINASE_DOM"/>
    <property type="match status" value="1"/>
</dbReference>
<keyword evidence="8" id="KW-0675">Receptor</keyword>
<proteinExistence type="predicted"/>
<dbReference type="InterPro" id="IPR001245">
    <property type="entry name" value="Ser-Thr/Tyr_kinase_cat_dom"/>
</dbReference>
<evidence type="ECO:0000313" key="9">
    <source>
        <dbReference type="Proteomes" id="UP001642464"/>
    </source>
</evidence>
<dbReference type="Pfam" id="PF04959">
    <property type="entry name" value="ARS2"/>
    <property type="match status" value="1"/>
</dbReference>
<dbReference type="InterPro" id="IPR000719">
    <property type="entry name" value="Prot_kinase_dom"/>
</dbReference>
<feature type="domain" description="C2H2-type" evidence="7">
    <location>
        <begin position="636"/>
        <end position="659"/>
    </location>
</feature>
<dbReference type="InterPro" id="IPR008271">
    <property type="entry name" value="Ser/Thr_kinase_AS"/>
</dbReference>
<feature type="repeat" description="ANK" evidence="3">
    <location>
        <begin position="771"/>
        <end position="804"/>
    </location>
</feature>
<keyword evidence="8" id="KW-0418">Kinase</keyword>
<dbReference type="EMBL" id="CAXAMM010004446">
    <property type="protein sequence ID" value="CAK9003550.1"/>
    <property type="molecule type" value="Genomic_DNA"/>
</dbReference>
<name>A0ABP0IQ96_9DINO</name>
<dbReference type="InterPro" id="IPR036770">
    <property type="entry name" value="Ankyrin_rpt-contain_sf"/>
</dbReference>